<name>A0ACB9ZD46_9PEZI</name>
<gene>
    <name evidence="1" type="ORF">F4820DRAFT_409476</name>
</gene>
<comment type="caution">
    <text evidence="1">The sequence shown here is derived from an EMBL/GenBank/DDBJ whole genome shotgun (WGS) entry which is preliminary data.</text>
</comment>
<evidence type="ECO:0000313" key="1">
    <source>
        <dbReference type="EMBL" id="KAI4868730.1"/>
    </source>
</evidence>
<accession>A0ACB9ZD46</accession>
<organism evidence="1 2">
    <name type="scientific">Hypoxylon rubiginosum</name>
    <dbReference type="NCBI Taxonomy" id="110542"/>
    <lineage>
        <taxon>Eukaryota</taxon>
        <taxon>Fungi</taxon>
        <taxon>Dikarya</taxon>
        <taxon>Ascomycota</taxon>
        <taxon>Pezizomycotina</taxon>
        <taxon>Sordariomycetes</taxon>
        <taxon>Xylariomycetidae</taxon>
        <taxon>Xylariales</taxon>
        <taxon>Hypoxylaceae</taxon>
        <taxon>Hypoxylon</taxon>
    </lineage>
</organism>
<sequence>MMIKVRTLTGKLISLDVEPTSKIEDVKKKVEEKEGITPDQQRLIYGGKQLHDQVTMTEGGIVPDATLHLVLTLRGGRC</sequence>
<reference evidence="1 2" key="1">
    <citation type="journal article" date="2022" name="New Phytol.">
        <title>Ecological generalism drives hyperdiversity of secondary metabolite gene clusters in xylarialean endophytes.</title>
        <authorList>
            <person name="Franco M.E.E."/>
            <person name="Wisecaver J.H."/>
            <person name="Arnold A.E."/>
            <person name="Ju Y.M."/>
            <person name="Slot J.C."/>
            <person name="Ahrendt S."/>
            <person name="Moore L.P."/>
            <person name="Eastman K.E."/>
            <person name="Scott K."/>
            <person name="Konkel Z."/>
            <person name="Mondo S.J."/>
            <person name="Kuo A."/>
            <person name="Hayes R.D."/>
            <person name="Haridas S."/>
            <person name="Andreopoulos B."/>
            <person name="Riley R."/>
            <person name="LaButti K."/>
            <person name="Pangilinan J."/>
            <person name="Lipzen A."/>
            <person name="Amirebrahimi M."/>
            <person name="Yan J."/>
            <person name="Adam C."/>
            <person name="Keymanesh K."/>
            <person name="Ng V."/>
            <person name="Louie K."/>
            <person name="Northen T."/>
            <person name="Drula E."/>
            <person name="Henrissat B."/>
            <person name="Hsieh H.M."/>
            <person name="Youens-Clark K."/>
            <person name="Lutzoni F."/>
            <person name="Miadlikowska J."/>
            <person name="Eastwood D.C."/>
            <person name="Hamelin R.C."/>
            <person name="Grigoriev I.V."/>
            <person name="U'Ren J.M."/>
        </authorList>
    </citation>
    <scope>NUCLEOTIDE SEQUENCE [LARGE SCALE GENOMIC DNA]</scope>
    <source>
        <strain evidence="1 2">CBS 119005</strain>
    </source>
</reference>
<evidence type="ECO:0000313" key="2">
    <source>
        <dbReference type="Proteomes" id="UP001497700"/>
    </source>
</evidence>
<protein>
    <submittedName>
        <fullName evidence="1">Uncharacterized protein</fullName>
    </submittedName>
</protein>
<keyword evidence="2" id="KW-1185">Reference proteome</keyword>
<proteinExistence type="predicted"/>
<dbReference type="Proteomes" id="UP001497700">
    <property type="component" value="Unassembled WGS sequence"/>
</dbReference>
<dbReference type="EMBL" id="MU393436">
    <property type="protein sequence ID" value="KAI4868730.1"/>
    <property type="molecule type" value="Genomic_DNA"/>
</dbReference>